<dbReference type="EMBL" id="JACIER010000009">
    <property type="protein sequence ID" value="MBB4044563.1"/>
    <property type="molecule type" value="Genomic_DNA"/>
</dbReference>
<evidence type="ECO:0000256" key="1">
    <source>
        <dbReference type="SAM" id="SignalP"/>
    </source>
</evidence>
<evidence type="ECO:0000313" key="2">
    <source>
        <dbReference type="EMBL" id="MBB4044563.1"/>
    </source>
</evidence>
<proteinExistence type="predicted"/>
<dbReference type="AlphaFoldDB" id="A0A840D7X7"/>
<feature type="chain" id="PRO_5032716319" description="Lipoprotein" evidence="1">
    <location>
        <begin position="18"/>
        <end position="334"/>
    </location>
</feature>
<accession>A0A840D7X7</accession>
<feature type="signal peptide" evidence="1">
    <location>
        <begin position="1"/>
        <end position="17"/>
    </location>
</feature>
<keyword evidence="1" id="KW-0732">Signal</keyword>
<evidence type="ECO:0008006" key="4">
    <source>
        <dbReference type="Google" id="ProtNLM"/>
    </source>
</evidence>
<reference evidence="2" key="1">
    <citation type="submission" date="2020-08" db="EMBL/GenBank/DDBJ databases">
        <title>Genomic Encyclopedia of Type Strains, Phase IV (KMG-IV): sequencing the most valuable type-strain genomes for metagenomic binning, comparative biology and taxonomic classification.</title>
        <authorList>
            <person name="Goeker M."/>
        </authorList>
    </citation>
    <scope>NUCLEOTIDE SEQUENCE [LARGE SCALE GENOMIC DNA]</scope>
    <source>
        <strain evidence="2">DSM 105720</strain>
    </source>
</reference>
<sequence>MKTLYTLLGLLISLTLASCYEEDTLTPTEGGVELRFNVPQGSNSWDTYFAEIYDEYSVYFIYKDLQREDFNRGWIDSGSPLSDGVQGGGCPNDEMTKFYEEFLRKHIFAYINSAVTKKVLPIYWYLSYNAYTINKIEFMPGWVFTSNVPANEITDGLDFWSTCMFGVDTPDEPYVTPTNQSIFGQRRKMIIGHILSQAVKKKNIAIPQDFSNGLDYKTELINSTGEKDNANYYLTRAFPGSIRLGKFLLDKTKNNSAPPNEEDTFIGYILQSMYFTEAEGLVEFPAAKYPLLTEKFALVRKHLKDKYQIDLNAIAEGPQDWDIPLPPYGETEEE</sequence>
<dbReference type="Proteomes" id="UP000560658">
    <property type="component" value="Unassembled WGS sequence"/>
</dbReference>
<dbReference type="PROSITE" id="PS51257">
    <property type="entry name" value="PROKAR_LIPOPROTEIN"/>
    <property type="match status" value="1"/>
</dbReference>
<dbReference type="RefSeq" id="WP_044160187.1">
    <property type="nucleotide sequence ID" value="NZ_JACIER010000009.1"/>
</dbReference>
<organism evidence="2 3">
    <name type="scientific">Bacteroides reticulotermitis</name>
    <dbReference type="NCBI Taxonomy" id="1133319"/>
    <lineage>
        <taxon>Bacteria</taxon>
        <taxon>Pseudomonadati</taxon>
        <taxon>Bacteroidota</taxon>
        <taxon>Bacteroidia</taxon>
        <taxon>Bacteroidales</taxon>
        <taxon>Bacteroidaceae</taxon>
        <taxon>Bacteroides</taxon>
    </lineage>
</organism>
<keyword evidence="3" id="KW-1185">Reference proteome</keyword>
<comment type="caution">
    <text evidence="2">The sequence shown here is derived from an EMBL/GenBank/DDBJ whole genome shotgun (WGS) entry which is preliminary data.</text>
</comment>
<name>A0A840D7X7_9BACE</name>
<gene>
    <name evidence="2" type="ORF">GGR06_002358</name>
</gene>
<protein>
    <recommendedName>
        <fullName evidence="4">Lipoprotein</fullName>
    </recommendedName>
</protein>
<evidence type="ECO:0000313" key="3">
    <source>
        <dbReference type="Proteomes" id="UP000560658"/>
    </source>
</evidence>